<dbReference type="Gene3D" id="3.20.20.70">
    <property type="entry name" value="Aldolase class I"/>
    <property type="match status" value="1"/>
</dbReference>
<dbReference type="HAMAP" id="MF_00135">
    <property type="entry name" value="PRAI"/>
    <property type="match status" value="1"/>
</dbReference>
<dbReference type="PANTHER" id="PTHR42894">
    <property type="entry name" value="N-(5'-PHOSPHORIBOSYL)ANTHRANILATE ISOMERASE"/>
    <property type="match status" value="1"/>
</dbReference>
<evidence type="ECO:0000256" key="6">
    <source>
        <dbReference type="ARBA" id="ARBA00022822"/>
    </source>
</evidence>
<dbReference type="GO" id="GO:0016853">
    <property type="term" value="F:isomerase activity"/>
    <property type="evidence" value="ECO:0007669"/>
    <property type="project" value="UniProtKB-KW"/>
</dbReference>
<evidence type="ECO:0000256" key="7">
    <source>
        <dbReference type="ARBA" id="ARBA00023141"/>
    </source>
</evidence>
<proteinExistence type="inferred from homology"/>
<feature type="domain" description="N-(5'phosphoribosyl) anthranilate isomerase (PRAI)" evidence="10">
    <location>
        <begin position="8"/>
        <end position="218"/>
    </location>
</feature>
<dbReference type="Proteomes" id="UP001304461">
    <property type="component" value="Unassembled WGS sequence"/>
</dbReference>
<dbReference type="EC" id="5.3.1.24" evidence="3 9"/>
<sequence>MPVTTPLLKICGLREPAQATAIAALGADAIGVIAVPGSPRYVPPEQRFGLFAAMAAGRPSRAAGPEDCFGVLVTADPGDDQLEELAAGRGHAVVQLHGDESVERCRELGRRLGVRLWKALRVRTPEDLERAAAYAGVVEALLLDAWQPGQLGGTGHRIPIAWLEDFRPPMPWWLAGGVGPGTVAELLGRLRPDGLDASSALEERPGVKDLGRVAALVAAVRGSGSG</sequence>
<keyword evidence="6 9" id="KW-0822">Tryptophan biosynthesis</keyword>
<dbReference type="EMBL" id="JAYGHX010000007">
    <property type="protein sequence ID" value="MEA5392009.1"/>
    <property type="molecule type" value="Genomic_DNA"/>
</dbReference>
<evidence type="ECO:0000256" key="1">
    <source>
        <dbReference type="ARBA" id="ARBA00001164"/>
    </source>
</evidence>
<keyword evidence="8 9" id="KW-0413">Isomerase</keyword>
<name>A0ABU5RW44_9CYAN</name>
<evidence type="ECO:0000256" key="8">
    <source>
        <dbReference type="ARBA" id="ARBA00023235"/>
    </source>
</evidence>
<accession>A0ABU5RW44</accession>
<comment type="pathway">
    <text evidence="2 9">Amino-acid biosynthesis; L-tryptophan biosynthesis; L-tryptophan from chorismate: step 3/5.</text>
</comment>
<evidence type="ECO:0000256" key="2">
    <source>
        <dbReference type="ARBA" id="ARBA00004664"/>
    </source>
</evidence>
<evidence type="ECO:0000259" key="10">
    <source>
        <dbReference type="Pfam" id="PF00697"/>
    </source>
</evidence>
<dbReference type="CDD" id="cd00405">
    <property type="entry name" value="PRAI"/>
    <property type="match status" value="1"/>
</dbReference>
<keyword evidence="5 9" id="KW-0028">Amino-acid biosynthesis</keyword>
<keyword evidence="12" id="KW-1185">Reference proteome</keyword>
<dbReference type="InterPro" id="IPR001240">
    <property type="entry name" value="PRAI_dom"/>
</dbReference>
<dbReference type="InterPro" id="IPR044643">
    <property type="entry name" value="TrpF_fam"/>
</dbReference>
<gene>
    <name evidence="9" type="primary">trpF</name>
    <name evidence="11" type="ORF">VB738_12150</name>
</gene>
<comment type="similarity">
    <text evidence="9">Belongs to the TrpF family.</text>
</comment>
<evidence type="ECO:0000313" key="11">
    <source>
        <dbReference type="EMBL" id="MEA5392009.1"/>
    </source>
</evidence>
<comment type="catalytic activity">
    <reaction evidence="1 9">
        <text>N-(5-phospho-beta-D-ribosyl)anthranilate = 1-(2-carboxyphenylamino)-1-deoxy-D-ribulose 5-phosphate</text>
        <dbReference type="Rhea" id="RHEA:21540"/>
        <dbReference type="ChEBI" id="CHEBI:18277"/>
        <dbReference type="ChEBI" id="CHEBI:58613"/>
        <dbReference type="EC" id="5.3.1.24"/>
    </reaction>
</comment>
<evidence type="ECO:0000256" key="9">
    <source>
        <dbReference type="HAMAP-Rule" id="MF_00135"/>
    </source>
</evidence>
<reference evidence="11 12" key="1">
    <citation type="submission" date="2023-12" db="EMBL/GenBank/DDBJ databases">
        <title>Baltic Sea Cyanobacteria.</title>
        <authorList>
            <person name="Delbaje E."/>
            <person name="Fewer D.P."/>
            <person name="Shishido T.K."/>
        </authorList>
    </citation>
    <scope>NUCLEOTIDE SEQUENCE [LARGE SCALE GENOMIC DNA]</scope>
    <source>
        <strain evidence="11 12">UHCC 0139</strain>
    </source>
</reference>
<dbReference type="InterPro" id="IPR013785">
    <property type="entry name" value="Aldolase_TIM"/>
</dbReference>
<protein>
    <recommendedName>
        <fullName evidence="4 9">N-(5'-phosphoribosyl)anthranilate isomerase</fullName>
        <shortName evidence="9">PRAI</shortName>
        <ecNumber evidence="3 9">5.3.1.24</ecNumber>
    </recommendedName>
</protein>
<keyword evidence="7 9" id="KW-0057">Aromatic amino acid biosynthesis</keyword>
<organism evidence="11 12">
    <name type="scientific">Cyanobium gracile UHCC 0139</name>
    <dbReference type="NCBI Taxonomy" id="3110308"/>
    <lineage>
        <taxon>Bacteria</taxon>
        <taxon>Bacillati</taxon>
        <taxon>Cyanobacteriota</taxon>
        <taxon>Cyanophyceae</taxon>
        <taxon>Synechococcales</taxon>
        <taxon>Prochlorococcaceae</taxon>
        <taxon>Cyanobium</taxon>
    </lineage>
</organism>
<evidence type="ECO:0000256" key="4">
    <source>
        <dbReference type="ARBA" id="ARBA00022272"/>
    </source>
</evidence>
<evidence type="ECO:0000256" key="5">
    <source>
        <dbReference type="ARBA" id="ARBA00022605"/>
    </source>
</evidence>
<evidence type="ECO:0000313" key="12">
    <source>
        <dbReference type="Proteomes" id="UP001304461"/>
    </source>
</evidence>
<dbReference type="PANTHER" id="PTHR42894:SF1">
    <property type="entry name" value="N-(5'-PHOSPHORIBOSYL)ANTHRANILATE ISOMERASE"/>
    <property type="match status" value="1"/>
</dbReference>
<comment type="caution">
    <text evidence="11">The sequence shown here is derived from an EMBL/GenBank/DDBJ whole genome shotgun (WGS) entry which is preliminary data.</text>
</comment>
<dbReference type="SUPFAM" id="SSF51366">
    <property type="entry name" value="Ribulose-phoshate binding barrel"/>
    <property type="match status" value="1"/>
</dbReference>
<dbReference type="InterPro" id="IPR011060">
    <property type="entry name" value="RibuloseP-bd_barrel"/>
</dbReference>
<evidence type="ECO:0000256" key="3">
    <source>
        <dbReference type="ARBA" id="ARBA00012572"/>
    </source>
</evidence>
<dbReference type="Pfam" id="PF00697">
    <property type="entry name" value="PRAI"/>
    <property type="match status" value="1"/>
</dbReference>
<dbReference type="RefSeq" id="WP_323306058.1">
    <property type="nucleotide sequence ID" value="NZ_JAYGHX010000007.1"/>
</dbReference>